<organism evidence="2">
    <name type="scientific">Gibberella zeae</name>
    <name type="common">Wheat head blight fungus</name>
    <name type="synonym">Fusarium graminearum</name>
    <dbReference type="NCBI Taxonomy" id="5518"/>
    <lineage>
        <taxon>Eukaryota</taxon>
        <taxon>Fungi</taxon>
        <taxon>Dikarya</taxon>
        <taxon>Ascomycota</taxon>
        <taxon>Pezizomycotina</taxon>
        <taxon>Sordariomycetes</taxon>
        <taxon>Hypocreomycetidae</taxon>
        <taxon>Hypocreales</taxon>
        <taxon>Nectriaceae</taxon>
        <taxon>Fusarium</taxon>
    </lineage>
</organism>
<evidence type="ECO:0000313" key="2">
    <source>
        <dbReference type="EMBL" id="VIO63190.1"/>
    </source>
</evidence>
<reference evidence="1" key="2">
    <citation type="submission" date="2021-03" db="EMBL/GenBank/DDBJ databases">
        <authorList>
            <person name="Alouane T."/>
            <person name="Langin T."/>
            <person name="Bonhomme L."/>
        </authorList>
    </citation>
    <scope>NUCLEOTIDE SEQUENCE</scope>
    <source>
        <strain evidence="1">MDC_Fg202</strain>
    </source>
</reference>
<protein>
    <submittedName>
        <fullName evidence="2">Uncharacterized protein</fullName>
    </submittedName>
</protein>
<dbReference type="EMBL" id="CAAKMV010000174">
    <property type="protein sequence ID" value="VIO63190.1"/>
    <property type="molecule type" value="Genomic_DNA"/>
</dbReference>
<accession>A0A4E9EKV9</accession>
<proteinExistence type="predicted"/>
<gene>
    <name evidence="2" type="ORF">FUG_LOCUS511706</name>
    <name evidence="1" type="ORF">MDCFG202_LOCUS17458</name>
</gene>
<dbReference type="AlphaFoldDB" id="A0A4E9EKV9"/>
<sequence>MSELNSCTGTASSLLTALFYNLNMLKNLPNSRSQFIQHSLNFFGPSSRISMSYYSGHRSGSEAELTALVHSFPGRLKEKRADGNWIYMCFLQSVPPSYEWFCINPTCAVPKEAHSSKYYCITIRPPMFGPSHCVPNYFHVPCFVKLAALTYLPNLHRLWPLNRLTYSRADMQLTEATREVFLDIGAEQLLQELKWRYYSLCQLGEERDTGFMRPHEVFQRFLPGIMYDQDITTQGLSTATDRKIAGHQSKNADHDRWNIVDHYLPDISFDSDLKFGAIFERWEEYASNRRTSLLYHPPDSPDDNYINWTRVNRAYHPEAPLPLGMIEWSRTESIRRDEEQAQQEAKQQAQTIVLD</sequence>
<reference evidence="2" key="1">
    <citation type="submission" date="2019-04" db="EMBL/GenBank/DDBJ databases">
        <authorList>
            <person name="Melise S."/>
            <person name="Noan J."/>
            <person name="Okalmin O."/>
        </authorList>
    </citation>
    <scope>NUCLEOTIDE SEQUENCE</scope>
    <source>
        <strain evidence="2">FN9</strain>
    </source>
</reference>
<dbReference type="Proteomes" id="UP000746612">
    <property type="component" value="Unassembled WGS sequence"/>
</dbReference>
<name>A0A4E9EKV9_GIBZA</name>
<evidence type="ECO:0000313" key="1">
    <source>
        <dbReference type="EMBL" id="CAG1964298.1"/>
    </source>
</evidence>
<dbReference type="EMBL" id="CAJPIJ010000053">
    <property type="protein sequence ID" value="CAG1964298.1"/>
    <property type="molecule type" value="Genomic_DNA"/>
</dbReference>